<keyword evidence="2" id="KW-1185">Reference proteome</keyword>
<protein>
    <submittedName>
        <fullName evidence="1">Formin-2</fullName>
    </submittedName>
</protein>
<dbReference type="EMBL" id="CAXAMM010044239">
    <property type="protein sequence ID" value="CAK9113840.1"/>
    <property type="molecule type" value="Genomic_DNA"/>
</dbReference>
<evidence type="ECO:0000313" key="1">
    <source>
        <dbReference type="EMBL" id="CAK9113840.1"/>
    </source>
</evidence>
<evidence type="ECO:0000313" key="2">
    <source>
        <dbReference type="Proteomes" id="UP001642464"/>
    </source>
</evidence>
<name>A0ABP0SNH9_9DINO</name>
<proteinExistence type="predicted"/>
<reference evidence="1 2" key="1">
    <citation type="submission" date="2024-02" db="EMBL/GenBank/DDBJ databases">
        <authorList>
            <person name="Chen Y."/>
            <person name="Shah S."/>
            <person name="Dougan E. K."/>
            <person name="Thang M."/>
            <person name="Chan C."/>
        </authorList>
    </citation>
    <scope>NUCLEOTIDE SEQUENCE [LARGE SCALE GENOMIC DNA]</scope>
</reference>
<dbReference type="Proteomes" id="UP001642464">
    <property type="component" value="Unassembled WGS sequence"/>
</dbReference>
<sequence>MAVCSLRKSSDFILLWDNLLIPEDLMLAIPLSTLKKYIFPRFCAPSVIPNLHDLLLLWGFRAAEQQLGRCVFRETASNRRCVQGEKGHV</sequence>
<comment type="caution">
    <text evidence="1">The sequence shown here is derived from an EMBL/GenBank/DDBJ whole genome shotgun (WGS) entry which is preliminary data.</text>
</comment>
<accession>A0ABP0SNH9</accession>
<organism evidence="1 2">
    <name type="scientific">Durusdinium trenchii</name>
    <dbReference type="NCBI Taxonomy" id="1381693"/>
    <lineage>
        <taxon>Eukaryota</taxon>
        <taxon>Sar</taxon>
        <taxon>Alveolata</taxon>
        <taxon>Dinophyceae</taxon>
        <taxon>Suessiales</taxon>
        <taxon>Symbiodiniaceae</taxon>
        <taxon>Durusdinium</taxon>
    </lineage>
</organism>
<gene>
    <name evidence="1" type="ORF">SCF082_LOCUS52747</name>
</gene>